<evidence type="ECO:0000313" key="3">
    <source>
        <dbReference type="EMBL" id="KAK1477160.1"/>
    </source>
</evidence>
<dbReference type="Gene3D" id="3.30.70.80">
    <property type="entry name" value="Peptidase S8 propeptide/proteinase inhibitor I9"/>
    <property type="match status" value="1"/>
</dbReference>
<dbReference type="Pfam" id="PF05922">
    <property type="entry name" value="Inhibitor_I9"/>
    <property type="match status" value="1"/>
</dbReference>
<dbReference type="InterPro" id="IPR052471">
    <property type="entry name" value="PBI_I9"/>
</dbReference>
<dbReference type="GO" id="GO:0004866">
    <property type="term" value="F:endopeptidase inhibitor activity"/>
    <property type="evidence" value="ECO:0007669"/>
    <property type="project" value="UniProtKB-ARBA"/>
</dbReference>
<comment type="caution">
    <text evidence="3">The sequence shown here is derived from an EMBL/GenBank/DDBJ whole genome shotgun (WGS) entry which is preliminary data.</text>
</comment>
<protein>
    <submittedName>
        <fullName evidence="3">Peptidase inhibitor I9</fullName>
    </submittedName>
</protein>
<feature type="domain" description="Inhibitor I9" evidence="2">
    <location>
        <begin position="145"/>
        <end position="200"/>
    </location>
</feature>
<accession>A0AAI9Y380</accession>
<keyword evidence="4" id="KW-1185">Reference proteome</keyword>
<dbReference type="GO" id="GO:0042144">
    <property type="term" value="P:vacuole fusion, non-autophagic"/>
    <property type="evidence" value="ECO:0007669"/>
    <property type="project" value="TreeGrafter"/>
</dbReference>
<comment type="similarity">
    <text evidence="1">Belongs to the protease inhibitor I9 family.</text>
</comment>
<dbReference type="Proteomes" id="UP001239213">
    <property type="component" value="Unassembled WGS sequence"/>
</dbReference>
<proteinExistence type="inferred from homology"/>
<organism evidence="3 4">
    <name type="scientific">Colletotrichum cuscutae</name>
    <dbReference type="NCBI Taxonomy" id="1209917"/>
    <lineage>
        <taxon>Eukaryota</taxon>
        <taxon>Fungi</taxon>
        <taxon>Dikarya</taxon>
        <taxon>Ascomycota</taxon>
        <taxon>Pezizomycotina</taxon>
        <taxon>Sordariomycetes</taxon>
        <taxon>Hypocreomycetidae</taxon>
        <taxon>Glomerellales</taxon>
        <taxon>Glomerellaceae</taxon>
        <taxon>Colletotrichum</taxon>
        <taxon>Colletotrichum acutatum species complex</taxon>
    </lineage>
</organism>
<dbReference type="SUPFAM" id="SSF54897">
    <property type="entry name" value="Protease propeptides/inhibitors"/>
    <property type="match status" value="1"/>
</dbReference>
<dbReference type="InterPro" id="IPR010259">
    <property type="entry name" value="S8pro/Inhibitor_I9"/>
</dbReference>
<evidence type="ECO:0000256" key="1">
    <source>
        <dbReference type="ARBA" id="ARBA00038069"/>
    </source>
</evidence>
<gene>
    <name evidence="3" type="ORF">CCUS01_04978</name>
</gene>
<dbReference type="InterPro" id="IPR037045">
    <property type="entry name" value="S8pro/Inhibitor_I9_sf"/>
</dbReference>
<name>A0AAI9Y380_9PEZI</name>
<dbReference type="FunFam" id="3.30.70.80:FF:000005">
    <property type="entry name" value="Proteinase inhibitor I2B"/>
    <property type="match status" value="1"/>
</dbReference>
<evidence type="ECO:0000313" key="4">
    <source>
        <dbReference type="Proteomes" id="UP001239213"/>
    </source>
</evidence>
<dbReference type="EMBL" id="MPDP01000135">
    <property type="protein sequence ID" value="KAK1477160.1"/>
    <property type="molecule type" value="Genomic_DNA"/>
</dbReference>
<sequence>MHEAPDLMPLRDNLLVVWQADGGDHLGSRGAQRQPTSSSHTHPVTVTGVYRLEGSTSLSKPGRHESCRLGYKETLPAYVQPGSLSTSTSLLHNHKLQLPPYKANHIHQNAYLHCEYSSFTLNTTITVQQANLSQVTCKEDASADQVAAAKKHATDQGGKIGHEYSLIKGFSVEFPEDQISTLESHEHVKHVEKDQEVKTQ</sequence>
<reference evidence="3" key="1">
    <citation type="submission" date="2016-11" db="EMBL/GenBank/DDBJ databases">
        <title>The genome sequence of Colletotrichum cuscutae.</title>
        <authorList>
            <person name="Baroncelli R."/>
        </authorList>
    </citation>
    <scope>NUCLEOTIDE SEQUENCE</scope>
    <source>
        <strain evidence="3">IMI 304802</strain>
    </source>
</reference>
<evidence type="ECO:0000259" key="2">
    <source>
        <dbReference type="Pfam" id="PF05922"/>
    </source>
</evidence>
<dbReference type="AlphaFoldDB" id="A0AAI9Y380"/>
<dbReference type="PANTHER" id="PTHR28288">
    <property type="entry name" value="PROTEASE B INHIBITOR 2"/>
    <property type="match status" value="1"/>
</dbReference>
<dbReference type="PANTHER" id="PTHR28288:SF2">
    <property type="entry name" value="PROTEASE B INHIBITOR 2"/>
    <property type="match status" value="1"/>
</dbReference>